<organism evidence="2 3">
    <name type="scientific">Tribonema minus</name>
    <dbReference type="NCBI Taxonomy" id="303371"/>
    <lineage>
        <taxon>Eukaryota</taxon>
        <taxon>Sar</taxon>
        <taxon>Stramenopiles</taxon>
        <taxon>Ochrophyta</taxon>
        <taxon>PX clade</taxon>
        <taxon>Xanthophyceae</taxon>
        <taxon>Tribonematales</taxon>
        <taxon>Tribonemataceae</taxon>
        <taxon>Tribonema</taxon>
    </lineage>
</organism>
<reference evidence="2" key="1">
    <citation type="submission" date="2021-02" db="EMBL/GenBank/DDBJ databases">
        <title>First Annotated Genome of the Yellow-green Alga Tribonema minus.</title>
        <authorList>
            <person name="Mahan K.M."/>
        </authorList>
    </citation>
    <scope>NUCLEOTIDE SEQUENCE</scope>
    <source>
        <strain evidence="2">UTEX B ZZ1240</strain>
    </source>
</reference>
<accession>A0A835ZB97</accession>
<sequence>MSLDVRAWTRLSHDVVLGVIKGFHATCEGQLRVLHTRDVSIGSAGVSLRAAGPGNVQCGQQAHLFQPLSAASKRIQGLHVKHFMPQPSQAQISCKQHVGASIKSELRTHDTSAYIYSGLQKLCLRQWLTLFIFVLVQAAAASYHTPSHSAQLQTTDTEDGSSATDVPALGLPDYGVRKRRLALPPGADVPPRVQRAAMQSVAQRHLVRLPSLLQRPLLQLLQLRPPELTYATQQHRQGLLPPPPPLTSLRVPRPQVHTVRSPILRCLLLPPPLSCVPQQRRHPVVLHPDLLGMIKNRPATPLTAEAADFHQRLNVLLNHQADQQYALRRVCGANRAALLRRQERERTAAAAAAPGSVDAPLLLQQRRELQRYDAAVAGNAGRMLLRHERELALAVLNENAPIAEWHALWRYFRDSAAAASDDKRSRGFFEKRIEKVNVR</sequence>
<dbReference type="Proteomes" id="UP000664859">
    <property type="component" value="Unassembled WGS sequence"/>
</dbReference>
<dbReference type="EMBL" id="JAFCMP010000074">
    <property type="protein sequence ID" value="KAG5188225.1"/>
    <property type="molecule type" value="Genomic_DNA"/>
</dbReference>
<feature type="compositionally biased region" description="Polar residues" evidence="1">
    <location>
        <begin position="147"/>
        <end position="164"/>
    </location>
</feature>
<evidence type="ECO:0000313" key="2">
    <source>
        <dbReference type="EMBL" id="KAG5188225.1"/>
    </source>
</evidence>
<name>A0A835ZB97_9STRA</name>
<protein>
    <submittedName>
        <fullName evidence="2">Uncharacterized protein</fullName>
    </submittedName>
</protein>
<dbReference type="AlphaFoldDB" id="A0A835ZB97"/>
<gene>
    <name evidence="2" type="ORF">JKP88DRAFT_253604</name>
</gene>
<evidence type="ECO:0000313" key="3">
    <source>
        <dbReference type="Proteomes" id="UP000664859"/>
    </source>
</evidence>
<evidence type="ECO:0000256" key="1">
    <source>
        <dbReference type="SAM" id="MobiDB-lite"/>
    </source>
</evidence>
<proteinExistence type="predicted"/>
<feature type="region of interest" description="Disordered" evidence="1">
    <location>
        <begin position="147"/>
        <end position="169"/>
    </location>
</feature>
<comment type="caution">
    <text evidence="2">The sequence shown here is derived from an EMBL/GenBank/DDBJ whole genome shotgun (WGS) entry which is preliminary data.</text>
</comment>
<keyword evidence="3" id="KW-1185">Reference proteome</keyword>